<feature type="region of interest" description="Disordered" evidence="2">
    <location>
        <begin position="451"/>
        <end position="471"/>
    </location>
</feature>
<keyword evidence="1" id="KW-0175">Coiled coil</keyword>
<gene>
    <name evidence="4" type="ORF">CR513_10726</name>
</gene>
<feature type="non-terminal residue" evidence="4">
    <location>
        <position position="1"/>
    </location>
</feature>
<dbReference type="EMBL" id="QJKJ01001878">
    <property type="protein sequence ID" value="RDY05445.1"/>
    <property type="molecule type" value="Genomic_DNA"/>
</dbReference>
<comment type="caution">
    <text evidence="4">The sequence shown here is derived from an EMBL/GenBank/DDBJ whole genome shotgun (WGS) entry which is preliminary data.</text>
</comment>
<organism evidence="4 5">
    <name type="scientific">Mucuna pruriens</name>
    <name type="common">Velvet bean</name>
    <name type="synonym">Dolichos pruriens</name>
    <dbReference type="NCBI Taxonomy" id="157652"/>
    <lineage>
        <taxon>Eukaryota</taxon>
        <taxon>Viridiplantae</taxon>
        <taxon>Streptophyta</taxon>
        <taxon>Embryophyta</taxon>
        <taxon>Tracheophyta</taxon>
        <taxon>Spermatophyta</taxon>
        <taxon>Magnoliopsida</taxon>
        <taxon>eudicotyledons</taxon>
        <taxon>Gunneridae</taxon>
        <taxon>Pentapetalae</taxon>
        <taxon>rosids</taxon>
        <taxon>fabids</taxon>
        <taxon>Fabales</taxon>
        <taxon>Fabaceae</taxon>
        <taxon>Papilionoideae</taxon>
        <taxon>50 kb inversion clade</taxon>
        <taxon>NPAAA clade</taxon>
        <taxon>indigoferoid/millettioid clade</taxon>
        <taxon>Phaseoleae</taxon>
        <taxon>Mucuna</taxon>
    </lineage>
</organism>
<feature type="compositionally biased region" description="Polar residues" evidence="2">
    <location>
        <begin position="545"/>
        <end position="576"/>
    </location>
</feature>
<proteinExistence type="predicted"/>
<dbReference type="Pfam" id="PF24851">
    <property type="entry name" value="DUF7725"/>
    <property type="match status" value="1"/>
</dbReference>
<dbReference type="PANTHER" id="PTHR35766">
    <property type="entry name" value="OS08G0543600 PROTEIN"/>
    <property type="match status" value="1"/>
</dbReference>
<accession>A0A371HRP1</accession>
<evidence type="ECO:0000313" key="4">
    <source>
        <dbReference type="EMBL" id="RDY05445.1"/>
    </source>
</evidence>
<dbReference type="InterPro" id="IPR056142">
    <property type="entry name" value="DUF7725"/>
</dbReference>
<feature type="compositionally biased region" description="Basic and acidic residues" evidence="2">
    <location>
        <begin position="911"/>
        <end position="921"/>
    </location>
</feature>
<dbReference type="PANTHER" id="PTHR35766:SF1">
    <property type="entry name" value="OS08G0543600 PROTEIN"/>
    <property type="match status" value="1"/>
</dbReference>
<feature type="region of interest" description="Disordered" evidence="2">
    <location>
        <begin position="537"/>
        <end position="576"/>
    </location>
</feature>
<feature type="coiled-coil region" evidence="1">
    <location>
        <begin position="215"/>
        <end position="322"/>
    </location>
</feature>
<evidence type="ECO:0000313" key="5">
    <source>
        <dbReference type="Proteomes" id="UP000257109"/>
    </source>
</evidence>
<sequence length="978" mass="108521">MAFTPCRSKFVTANHLLTHTLSLSLSLSHSHFLSPTLFHPSKTLSHPNPNPLLFPSQFPDFFLFPFHFYTEILPRPTGCSRGGTVDASRSMEATVAVAAAATAAAVRGASLQMPPPSRKEWRAVAEHHHSARNPDDEELDNAKLGQSDERTIYEVQQGREPLDVDFCSITVDGTLDNDILQQQLHSVVRQRQELLQMEIELKAQVIARTEIMEMRNTYDAQLKEHVNNANKFQEQLCERERTIHELERKMEEKDRELHAIKLDNEAAWAKQDLLREQNKELATFRMERDHSEAERAQHIKQIHDLQEHIQEKERQLIELQEQFIWPNDDSLFQHRVAQEAIMFKDEQFREAQSWIARVREMDVFQSTTNQTLQAELRERTEQYNQLWMGFQRQFAEMERVHLHAIQQLQLELADARERTGTYNDDSRMSQMNSKNNVTQFGQENGSQFDLNGGNASVGNNGLLPNESTDNGPPFASTGNASIQTDHVAAVPIAPSSLLVPPSYLPHGQVTALHPFVMHQQGVPNSVASHVPQSHVGHFHPVPSMSPVQQWQNQQSVSEGSQVPIQEHPSPSQTDQNLIRSDAKFSYEMSINGQTLHRDYLDAHIQQGEEPQSVISSATSETQSVDKGQLVASQQDQSMQQISSQFSEALRLNSFETNGEIKEQNSVTLSNDGPEDQVLLVEQASSAANASSVTSHSVNHNEMIQNNSTDSVLSEAFTSTGPTASTTIAKTSETALLDEKSLLACIVRTIPAGGRIRISSTLPNRLGKMLAPLHWHDYKRKYGKLDDFVASHPELFLIEGDYIQLREGAQKMVAATAAVAKVAAAAAASTPYSSYMSTVAVTPMAQSHRMKKASSIDSKNIKSDKTHQECAVISSNVGDDPLKLSVMQHQQSNGACFSVAGGLSNVKILSKSKDSREMDGPEGRVVQSSVQLSVGNGGSVDRSSTSSAQISGSANGRLVSSFAPKQQTRATGAVYPSRR</sequence>
<feature type="region of interest" description="Disordered" evidence="2">
    <location>
        <begin position="911"/>
        <end position="978"/>
    </location>
</feature>
<feature type="domain" description="DUF7725" evidence="3">
    <location>
        <begin position="735"/>
        <end position="805"/>
    </location>
</feature>
<feature type="compositionally biased region" description="Low complexity" evidence="2">
    <location>
        <begin position="942"/>
        <end position="952"/>
    </location>
</feature>
<evidence type="ECO:0000256" key="1">
    <source>
        <dbReference type="SAM" id="Coils"/>
    </source>
</evidence>
<keyword evidence="5" id="KW-1185">Reference proteome</keyword>
<dbReference type="OrthoDB" id="2020644at2759"/>
<dbReference type="STRING" id="157652.A0A371HRP1"/>
<evidence type="ECO:0000259" key="3">
    <source>
        <dbReference type="Pfam" id="PF24851"/>
    </source>
</evidence>
<feature type="compositionally biased region" description="Basic and acidic residues" evidence="2">
    <location>
        <begin position="125"/>
        <end position="134"/>
    </location>
</feature>
<dbReference type="AlphaFoldDB" id="A0A371HRP1"/>
<dbReference type="Proteomes" id="UP000257109">
    <property type="component" value="Unassembled WGS sequence"/>
</dbReference>
<protein>
    <recommendedName>
        <fullName evidence="3">DUF7725 domain-containing protein</fullName>
    </recommendedName>
</protein>
<reference evidence="4" key="1">
    <citation type="submission" date="2018-05" db="EMBL/GenBank/DDBJ databases">
        <title>Draft genome of Mucuna pruriens seed.</title>
        <authorList>
            <person name="Nnadi N.E."/>
            <person name="Vos R."/>
            <person name="Hasami M.H."/>
            <person name="Devisetty U.K."/>
            <person name="Aguiy J.C."/>
        </authorList>
    </citation>
    <scope>NUCLEOTIDE SEQUENCE [LARGE SCALE GENOMIC DNA]</scope>
    <source>
        <strain evidence="4">JCA_2017</strain>
    </source>
</reference>
<feature type="region of interest" description="Disordered" evidence="2">
    <location>
        <begin position="125"/>
        <end position="146"/>
    </location>
</feature>
<name>A0A371HRP1_MUCPR</name>
<evidence type="ECO:0000256" key="2">
    <source>
        <dbReference type="SAM" id="MobiDB-lite"/>
    </source>
</evidence>